<feature type="region of interest" description="Disordered" evidence="1">
    <location>
        <begin position="85"/>
        <end position="120"/>
    </location>
</feature>
<feature type="compositionally biased region" description="Low complexity" evidence="1">
    <location>
        <begin position="1457"/>
        <end position="1466"/>
    </location>
</feature>
<feature type="region of interest" description="Disordered" evidence="1">
    <location>
        <begin position="523"/>
        <end position="609"/>
    </location>
</feature>
<feature type="compositionally biased region" description="Low complexity" evidence="1">
    <location>
        <begin position="1354"/>
        <end position="1364"/>
    </location>
</feature>
<feature type="region of interest" description="Disordered" evidence="1">
    <location>
        <begin position="1000"/>
        <end position="1037"/>
    </location>
</feature>
<evidence type="ECO:0000313" key="3">
    <source>
        <dbReference type="Proteomes" id="UP000728185"/>
    </source>
</evidence>
<dbReference type="OrthoDB" id="5854685at2759"/>
<feature type="compositionally biased region" description="Polar residues" evidence="1">
    <location>
        <begin position="1218"/>
        <end position="1233"/>
    </location>
</feature>
<feature type="compositionally biased region" description="Polar residues" evidence="1">
    <location>
        <begin position="1140"/>
        <end position="1159"/>
    </location>
</feature>
<gene>
    <name evidence="2" type="ORF">FBUS_10708</name>
</gene>
<evidence type="ECO:0000313" key="2">
    <source>
        <dbReference type="EMBL" id="KAA0196430.1"/>
    </source>
</evidence>
<feature type="compositionally biased region" description="Polar residues" evidence="1">
    <location>
        <begin position="108"/>
        <end position="120"/>
    </location>
</feature>
<protein>
    <submittedName>
        <fullName evidence="2">Uncharacterized protein</fullName>
    </submittedName>
</protein>
<sequence length="1510" mass="165192">MVIPSNLGALSATQYATTKGVHDLPVLDTCQPGRLARSSSEACARDLSGTRFLRSTKNPSTQFSAPQQQSPLCVDSTEHTSIEHSHDAVMPGDRPGPPTIHLFPPSPTQTTYSHHSTSLESDPLHSKQFWSYGSHSEDSGCPTTQGDLRDTDQTGEIRSNCLGLVHTDSVHRGSTEQDIELRGKLVESRTAFDVQSQRNAHGLNRQGAFRGSPQWRLIPRPLNLLDRGRSTTTAINVAEGTTLSSLLFPTTENAETDPLKHPQLPLQMQSQHAPEVHREVLGQQQLFPDQSDISHALHGLNSPTTGHFSAPPSTPSGRLHFVWTDLPVTSNPVPISSEDQTITNTKPVWGNMTSRTVDRPTDGVNLSTYLSTGYYTLKKDNSLPETHILNKPLYNPIPNFPPVEDREQKQDLPEQQNQEQHTRDQEPTAHNNSGGDAASPPLNAWRWYELVHSHWSSVYTSKFLSADLPINHEVAETELAHRLLAEYRQALLQQHSLHTNSVSTPNLTASQELQMFSSSTAAEEIEEVEMDPVKVERPKSKRTTKHPKSHGQRDQKSHGRVHSKTDFADQNSRDEPAAFEQENSDFQAPRRRRRRRKDPNSIDSPDYVNAAAFQGERCEAGERPLSLASSTDMESNGTFRVLSSLDTRTSSVVCGSFGNLTAPGTSFGSGDGTGFDLIQGTHSGNGTFVQSVSNSSTTTAITTATMASSSAIVDASTNPNSRQSVNMSLDQALQPYGSSGPNATRDMNSLADLSGKTHDAFGVNGWNKAGEPPPDLCLSSTYPNLCEEQHDIRDTGQMMIMTRQPVALSNLSPRQSDQSSRRNLVGEYENLESLSNDNLNHLRSTGQSTDQQHRVKPTAHMNLATLLHRHECLGEQWPSKKVLFTPETIRSGRKLQYCPCRCHHQSALTKSSSLKLNTLVNRQIAQSEATRNESIDNKKACTDGNESALNMSGDVDAPAMCDRGCDRQKAHSFDPFAVGPCPAIKPRQPTPVRFTTNQMHLPTSQSSQNCRRPTGNLPKSWRHGTNRPHGASLDPSASIQRLPGMLRQKRSSQPSSHRSFHRKRSLELHSLQSNPSHCPCIQQHPCVCCTLDGHGHVHPFKALGAVGLHQSLEVAKRKSNELRELAASESGMHVTENLPRMNSSKAEGNLSMENSPAATTATARCGSAAEVLLRPRNLQLDGHPCEQTNRSGSSLQSTIRFGSVTPPKESRERDSPTGCEQSKSRATAMTGTRTPVADEKRHILQVGSSIPRSPRASPEILSRPLIRSSPSESESKNLSSPNGSFLGRFTPSMIPSRARQSDNFGAHSNSSSQLPSPLADHSQFKAHTATQPSISDSLFSKRSPDRPKTLQVTPSRASPSSPSATVCTSSLLVNPLQTSANGMSDNCPSKISALRQPEVVFPSSHGLAQTRNLGSPTTHMFSAGSHFFNVGSQLVRSGSLEPTTDLNKRGMARLTRRPTTTTASTLTPPPRNSTPEEVRAVLRPNSGFTGKMTDKQVDRSFLPFIYILME</sequence>
<reference evidence="2" key="1">
    <citation type="submission" date="2019-05" db="EMBL/GenBank/DDBJ databases">
        <title>Annotation for the trematode Fasciolopsis buski.</title>
        <authorList>
            <person name="Choi Y.-J."/>
        </authorList>
    </citation>
    <scope>NUCLEOTIDE SEQUENCE</scope>
    <source>
        <strain evidence="2">HT</strain>
        <tissue evidence="2">Whole worm</tissue>
    </source>
</reference>
<feature type="region of interest" description="Disordered" evidence="1">
    <location>
        <begin position="389"/>
        <end position="438"/>
    </location>
</feature>
<feature type="compositionally biased region" description="Polar residues" evidence="1">
    <location>
        <begin position="1000"/>
        <end position="1011"/>
    </location>
</feature>
<accession>A0A8E0S544</accession>
<feature type="compositionally biased region" description="Polar residues" evidence="1">
    <location>
        <begin position="1186"/>
        <end position="1200"/>
    </location>
</feature>
<feature type="region of interest" description="Disordered" evidence="1">
    <location>
        <begin position="1456"/>
        <end position="1476"/>
    </location>
</feature>
<keyword evidence="3" id="KW-1185">Reference proteome</keyword>
<comment type="caution">
    <text evidence="2">The sequence shown here is derived from an EMBL/GenBank/DDBJ whole genome shotgun (WGS) entry which is preliminary data.</text>
</comment>
<feature type="compositionally biased region" description="Polar residues" evidence="1">
    <location>
        <begin position="1328"/>
        <end position="1340"/>
    </location>
</feature>
<feature type="region of interest" description="Disordered" evidence="1">
    <location>
        <begin position="1045"/>
        <end position="1064"/>
    </location>
</feature>
<dbReference type="EMBL" id="LUCM01003029">
    <property type="protein sequence ID" value="KAA0196430.1"/>
    <property type="molecule type" value="Genomic_DNA"/>
</dbReference>
<feature type="compositionally biased region" description="Low complexity" evidence="1">
    <location>
        <begin position="1260"/>
        <end position="1282"/>
    </location>
</feature>
<feature type="compositionally biased region" description="Polar residues" evidence="1">
    <location>
        <begin position="1301"/>
        <end position="1315"/>
    </location>
</feature>
<feature type="compositionally biased region" description="Basic and acidic residues" evidence="1">
    <location>
        <begin position="551"/>
        <end position="576"/>
    </location>
</feature>
<name>A0A8E0S544_9TREM</name>
<feature type="compositionally biased region" description="Basic residues" evidence="1">
    <location>
        <begin position="539"/>
        <end position="550"/>
    </location>
</feature>
<dbReference type="Proteomes" id="UP000728185">
    <property type="component" value="Unassembled WGS sequence"/>
</dbReference>
<proteinExistence type="predicted"/>
<evidence type="ECO:0000256" key="1">
    <source>
        <dbReference type="SAM" id="MobiDB-lite"/>
    </source>
</evidence>
<organism evidence="2 3">
    <name type="scientific">Fasciolopsis buskii</name>
    <dbReference type="NCBI Taxonomy" id="27845"/>
    <lineage>
        <taxon>Eukaryota</taxon>
        <taxon>Metazoa</taxon>
        <taxon>Spiralia</taxon>
        <taxon>Lophotrochozoa</taxon>
        <taxon>Platyhelminthes</taxon>
        <taxon>Trematoda</taxon>
        <taxon>Digenea</taxon>
        <taxon>Plagiorchiida</taxon>
        <taxon>Echinostomata</taxon>
        <taxon>Echinostomatoidea</taxon>
        <taxon>Fasciolidae</taxon>
        <taxon>Fasciolopsis</taxon>
    </lineage>
</organism>
<feature type="region of interest" description="Disordered" evidence="1">
    <location>
        <begin position="1126"/>
        <end position="1159"/>
    </location>
</feature>
<feature type="compositionally biased region" description="Basic and acidic residues" evidence="1">
    <location>
        <begin position="403"/>
        <end position="412"/>
    </location>
</feature>
<feature type="region of interest" description="Disordered" evidence="1">
    <location>
        <begin position="1180"/>
        <end position="1365"/>
    </location>
</feature>